<dbReference type="VEuPathDB" id="FungiDB:FUN_021903"/>
<evidence type="ECO:0000259" key="2">
    <source>
        <dbReference type="PROSITE" id="PS50011"/>
    </source>
</evidence>
<dbReference type="PANTHER" id="PTHR11102:SF160">
    <property type="entry name" value="ERAD-ASSOCIATED E3 UBIQUITIN-PROTEIN LIGASE COMPONENT HRD3"/>
    <property type="match status" value="1"/>
</dbReference>
<dbReference type="InterPro" id="IPR011009">
    <property type="entry name" value="Kinase-like_dom_sf"/>
</dbReference>
<dbReference type="GO" id="GO:0005524">
    <property type="term" value="F:ATP binding"/>
    <property type="evidence" value="ECO:0007669"/>
    <property type="project" value="InterPro"/>
</dbReference>
<dbReference type="SUPFAM" id="SSF56112">
    <property type="entry name" value="Protein kinase-like (PK-like)"/>
    <property type="match status" value="1"/>
</dbReference>
<proteinExistence type="inferred from homology"/>
<dbReference type="InterPro" id="IPR000719">
    <property type="entry name" value="Prot_kinase_dom"/>
</dbReference>
<organism evidence="3 4">
    <name type="scientific">Rhizophagus irregularis</name>
    <dbReference type="NCBI Taxonomy" id="588596"/>
    <lineage>
        <taxon>Eukaryota</taxon>
        <taxon>Fungi</taxon>
        <taxon>Fungi incertae sedis</taxon>
        <taxon>Mucoromycota</taxon>
        <taxon>Glomeromycotina</taxon>
        <taxon>Glomeromycetes</taxon>
        <taxon>Glomerales</taxon>
        <taxon>Glomeraceae</taxon>
        <taxon>Rhizophagus</taxon>
    </lineage>
</organism>
<dbReference type="Pfam" id="PF08238">
    <property type="entry name" value="Sel1"/>
    <property type="match status" value="13"/>
</dbReference>
<evidence type="ECO:0000313" key="3">
    <source>
        <dbReference type="EMBL" id="PKC66517.1"/>
    </source>
</evidence>
<dbReference type="Pfam" id="PF07714">
    <property type="entry name" value="PK_Tyr_Ser-Thr"/>
    <property type="match status" value="1"/>
</dbReference>
<dbReference type="SMART" id="SM00671">
    <property type="entry name" value="SEL1"/>
    <property type="match status" value="13"/>
</dbReference>
<feature type="domain" description="Protein kinase" evidence="2">
    <location>
        <begin position="1"/>
        <end position="291"/>
    </location>
</feature>
<dbReference type="Gene3D" id="1.10.510.10">
    <property type="entry name" value="Transferase(Phosphotransferase) domain 1"/>
    <property type="match status" value="1"/>
</dbReference>
<dbReference type="InterPro" id="IPR006597">
    <property type="entry name" value="Sel1-like"/>
</dbReference>
<comment type="caution">
    <text evidence="3">The sequence shown here is derived from an EMBL/GenBank/DDBJ whole genome shotgun (WGS) entry which is preliminary data.</text>
</comment>
<protein>
    <submittedName>
        <fullName evidence="3">Kinase-like protein</fullName>
    </submittedName>
</protein>
<dbReference type="Proteomes" id="UP000232688">
    <property type="component" value="Unassembled WGS sequence"/>
</dbReference>
<dbReference type="Gene3D" id="1.25.40.10">
    <property type="entry name" value="Tetratricopeptide repeat domain"/>
    <property type="match status" value="4"/>
</dbReference>
<dbReference type="InterPro" id="IPR011990">
    <property type="entry name" value="TPR-like_helical_dom_sf"/>
</dbReference>
<gene>
    <name evidence="3" type="ORF">RhiirA1_459643</name>
</gene>
<dbReference type="InterPro" id="IPR050767">
    <property type="entry name" value="Sel1_AlgK"/>
</dbReference>
<dbReference type="VEuPathDB" id="FungiDB:RhiirFUN_003837"/>
<dbReference type="GO" id="GO:0004672">
    <property type="term" value="F:protein kinase activity"/>
    <property type="evidence" value="ECO:0007669"/>
    <property type="project" value="InterPro"/>
</dbReference>
<dbReference type="PANTHER" id="PTHR11102">
    <property type="entry name" value="SEL-1-LIKE PROTEIN"/>
    <property type="match status" value="1"/>
</dbReference>
<evidence type="ECO:0000313" key="4">
    <source>
        <dbReference type="Proteomes" id="UP000232688"/>
    </source>
</evidence>
<dbReference type="PROSITE" id="PS50011">
    <property type="entry name" value="PROTEIN_KINASE_DOM"/>
    <property type="match status" value="1"/>
</dbReference>
<dbReference type="SUPFAM" id="SSF81901">
    <property type="entry name" value="HCP-like"/>
    <property type="match status" value="5"/>
</dbReference>
<evidence type="ECO:0000256" key="1">
    <source>
        <dbReference type="ARBA" id="ARBA00038101"/>
    </source>
</evidence>
<reference evidence="3 4" key="1">
    <citation type="submission" date="2017-10" db="EMBL/GenBank/DDBJ databases">
        <title>Extensive intraspecific genome diversity in a model arbuscular mycorrhizal fungus.</title>
        <authorList>
            <person name="Chen E.C.H."/>
            <person name="Morin E."/>
            <person name="Baudet D."/>
            <person name="Noel J."/>
            <person name="Ndikumana S."/>
            <person name="Charron P."/>
            <person name="St-Onge C."/>
            <person name="Giorgi J."/>
            <person name="Grigoriev I.V."/>
            <person name="Roux C."/>
            <person name="Martin F.M."/>
            <person name="Corradi N."/>
        </authorList>
    </citation>
    <scope>NUCLEOTIDE SEQUENCE [LARGE SCALE GENOMIC DNA]</scope>
    <source>
        <strain evidence="3 4">A1</strain>
    </source>
</reference>
<dbReference type="AlphaFoldDB" id="A0A2N0RT86"/>
<accession>A0A2N0RT86</accession>
<keyword evidence="3" id="KW-0808">Transferase</keyword>
<dbReference type="EMBL" id="LLXH01000458">
    <property type="protein sequence ID" value="PKC66517.1"/>
    <property type="molecule type" value="Genomic_DNA"/>
</dbReference>
<sequence length="888" mass="103021">MLENDFDYIGWIEKAVEDNYIPNFDHTKFINKEEIGSRIIKANLSETDTILVVKSGGLKEIVNELRIQKEVDFHANILRFCGISKPDNQYSLILEYADDGTLYSYLKKNFTKLEWDDKYRLALQLASAVECIHNKGIIHCDLHAHNVLVHKGVIKVADFGLSKKAIEASNYSAKEVYGLMPYVDPRHLAFAFDITCTIQLSIMDFKSDIYSIGVLFWLLSSGRRPFCDESIQYDNRLAMNIISGRREKFIEGTPNKYSNLYTACWASDPNERPSIQQVVSDLKSIENNEAIYSTKCTTKNEIKKEPPNKDIDYVMDNDHSDLFIDDDFPNSKIDDDVDLNTNDFIQNNLVLNLTDLTDNVERIIDQLIDHLMRMHDEMGYSFMETKQAIDQNIKNINRPLLDKIFDRLIKNQTSSRYIFFHGFLYFNEIIVKRDNSKAFELFSKASKDNCPIVQVYLGKMCKDPKDSFYWYQKSAENGNKLAQFYLGMCVGRYYYYGIGVGKDYGKSFEWYIKSAIQENKLAQFYLGHLHYFGRGIEKDYGKSFEWYEKSAKKGHSSAQCILGYLYEVGKGIDKDLEKSFDWYKKAAKNGNRFAQLNLGYFYENGRGTQKDMKKAIEWYEKSAKQEYGNAQCSLGHLYGKGEEIDQDLEKSLYWYEKAAMNGNKFAQYNLGYIYENGIGIQRDMKKAIKWYEKSAEQEYGNAQCSLGYLYENGKGIDRDLEKSLYWYEKAAMNGNKFAQYNLGYIYENIIGTQKYMKKAIEWYEKSAKQEYGNAQCSLGYKYENGKGIDQDLKEAIYWYKKAAENGHVAAYYCLGKCYQDGIGIEKNEVKAFEHYKKSAEKGYLNGIYILGYCYESGIGTEIDKEKAVEWYKFAAKRGNKDAQKRLTE</sequence>
<keyword evidence="3" id="KW-0418">Kinase</keyword>
<comment type="similarity">
    <text evidence="1">Belongs to the sel-1 family.</text>
</comment>
<dbReference type="InterPro" id="IPR001245">
    <property type="entry name" value="Ser-Thr/Tyr_kinase_cat_dom"/>
</dbReference>
<name>A0A2N0RT86_9GLOM</name>
<reference evidence="3 4" key="2">
    <citation type="submission" date="2017-10" db="EMBL/GenBank/DDBJ databases">
        <title>Genome analyses suggest a sexual origin of heterokaryosis in a supposedly ancient asexual fungus.</title>
        <authorList>
            <person name="Corradi N."/>
            <person name="Sedzielewska K."/>
            <person name="Noel J."/>
            <person name="Charron P."/>
            <person name="Farinelli L."/>
            <person name="Marton T."/>
            <person name="Kruger M."/>
            <person name="Pelin A."/>
            <person name="Brachmann A."/>
            <person name="Corradi N."/>
        </authorList>
    </citation>
    <scope>NUCLEOTIDE SEQUENCE [LARGE SCALE GENOMIC DNA]</scope>
    <source>
        <strain evidence="3 4">A1</strain>
    </source>
</reference>
<dbReference type="VEuPathDB" id="FungiDB:RhiirA1_459643"/>